<protein>
    <submittedName>
        <fullName evidence="2">(northern house mosquito) hypothetical protein</fullName>
    </submittedName>
</protein>
<reference evidence="2" key="1">
    <citation type="submission" date="2021-05" db="EMBL/GenBank/DDBJ databases">
        <authorList>
            <person name="Alioto T."/>
            <person name="Alioto T."/>
            <person name="Gomez Garrido J."/>
        </authorList>
    </citation>
    <scope>NUCLEOTIDE SEQUENCE</scope>
</reference>
<feature type="region of interest" description="Disordered" evidence="1">
    <location>
        <begin position="1"/>
        <end position="20"/>
    </location>
</feature>
<dbReference type="EMBL" id="HBUE01240196">
    <property type="protein sequence ID" value="CAG6549147.1"/>
    <property type="molecule type" value="Transcribed_RNA"/>
</dbReference>
<accession>A0A8D8IC08</accession>
<feature type="region of interest" description="Disordered" evidence="1">
    <location>
        <begin position="98"/>
        <end position="118"/>
    </location>
</feature>
<name>A0A8D8IC08_CULPI</name>
<dbReference type="AlphaFoldDB" id="A0A8D8IC08"/>
<evidence type="ECO:0000256" key="1">
    <source>
        <dbReference type="SAM" id="MobiDB-lite"/>
    </source>
</evidence>
<organism evidence="2">
    <name type="scientific">Culex pipiens</name>
    <name type="common">House mosquito</name>
    <dbReference type="NCBI Taxonomy" id="7175"/>
    <lineage>
        <taxon>Eukaryota</taxon>
        <taxon>Metazoa</taxon>
        <taxon>Ecdysozoa</taxon>
        <taxon>Arthropoda</taxon>
        <taxon>Hexapoda</taxon>
        <taxon>Insecta</taxon>
        <taxon>Pterygota</taxon>
        <taxon>Neoptera</taxon>
        <taxon>Endopterygota</taxon>
        <taxon>Diptera</taxon>
        <taxon>Nematocera</taxon>
        <taxon>Culicoidea</taxon>
        <taxon>Culicidae</taxon>
        <taxon>Culicinae</taxon>
        <taxon>Culicini</taxon>
        <taxon>Culex</taxon>
        <taxon>Culex</taxon>
    </lineage>
</organism>
<dbReference type="EMBL" id="HBUE01347191">
    <property type="protein sequence ID" value="CAG6601376.1"/>
    <property type="molecule type" value="Transcribed_RNA"/>
</dbReference>
<proteinExistence type="predicted"/>
<evidence type="ECO:0000313" key="2">
    <source>
        <dbReference type="EMBL" id="CAG6549147.1"/>
    </source>
</evidence>
<feature type="region of interest" description="Disordered" evidence="1">
    <location>
        <begin position="39"/>
        <end position="59"/>
    </location>
</feature>
<sequence>MSLVGAPHCPPPSSETDLPQVMPSKVMCRCINGRSSLQDDDTEIKMTRASGKSRPSSRSATSFCTVLFLRDLLCTSYPSSTISSLLLSDSSELQAALKPPNPEANGFCGPRGSSSFAT</sequence>